<dbReference type="GO" id="GO:0004047">
    <property type="term" value="F:aminomethyltransferase activity"/>
    <property type="evidence" value="ECO:0007669"/>
    <property type="project" value="UniProtKB-UniRule"/>
</dbReference>
<dbReference type="EC" id="2.1.2.10" evidence="2 7"/>
<dbReference type="SUPFAM" id="SSF101790">
    <property type="entry name" value="Aminomethyltransferase beta-barrel domain"/>
    <property type="match status" value="1"/>
</dbReference>
<dbReference type="InterPro" id="IPR029043">
    <property type="entry name" value="GcvT/YgfZ_C"/>
</dbReference>
<dbReference type="GO" id="GO:0019464">
    <property type="term" value="P:glycine decarboxylation via glycine cleavage system"/>
    <property type="evidence" value="ECO:0007669"/>
    <property type="project" value="UniProtKB-UniRule"/>
</dbReference>
<evidence type="ECO:0000256" key="5">
    <source>
        <dbReference type="ARBA" id="ARBA00031395"/>
    </source>
</evidence>
<dbReference type="FunFam" id="4.10.1250.10:FF:000001">
    <property type="entry name" value="Aminomethyltransferase"/>
    <property type="match status" value="1"/>
</dbReference>
<dbReference type="HAMAP" id="MF_00259">
    <property type="entry name" value="GcvT"/>
    <property type="match status" value="1"/>
</dbReference>
<dbReference type="InterPro" id="IPR022903">
    <property type="entry name" value="GcvT_bac"/>
</dbReference>
<dbReference type="GO" id="GO:0005829">
    <property type="term" value="C:cytosol"/>
    <property type="evidence" value="ECO:0007669"/>
    <property type="project" value="TreeGrafter"/>
</dbReference>
<dbReference type="InterPro" id="IPR028896">
    <property type="entry name" value="GcvT/YgfZ/DmdA"/>
</dbReference>
<dbReference type="PIRSF" id="PIRSF006487">
    <property type="entry name" value="GcvT"/>
    <property type="match status" value="1"/>
</dbReference>
<keyword evidence="12" id="KW-1185">Reference proteome</keyword>
<dbReference type="Gene3D" id="4.10.1250.10">
    <property type="entry name" value="Aminomethyltransferase fragment"/>
    <property type="match status" value="1"/>
</dbReference>
<comment type="function">
    <text evidence="7">The glycine cleavage system catalyzes the degradation of glycine.</text>
</comment>
<reference evidence="11 12" key="1">
    <citation type="submission" date="2018-03" db="EMBL/GenBank/DDBJ databases">
        <title>Pantoea intestinalis SRCM103226 isolated form the mealworm.</title>
        <authorList>
            <person name="Jeong D.-Y."/>
            <person name="Kim J.W."/>
        </authorList>
    </citation>
    <scope>NUCLEOTIDE SEQUENCE [LARGE SCALE GENOMIC DNA]</scope>
    <source>
        <strain evidence="11 12">SRCM103226</strain>
    </source>
</reference>
<evidence type="ECO:0000313" key="12">
    <source>
        <dbReference type="Proteomes" id="UP000464053"/>
    </source>
</evidence>
<evidence type="ECO:0000256" key="4">
    <source>
        <dbReference type="ARBA" id="ARBA00022679"/>
    </source>
</evidence>
<keyword evidence="11" id="KW-0489">Methyltransferase</keyword>
<evidence type="ECO:0000256" key="1">
    <source>
        <dbReference type="ARBA" id="ARBA00008609"/>
    </source>
</evidence>
<evidence type="ECO:0000256" key="8">
    <source>
        <dbReference type="PIRSR" id="PIRSR006487-1"/>
    </source>
</evidence>
<keyword evidence="4 7" id="KW-0808">Transferase</keyword>
<comment type="catalytic activity">
    <reaction evidence="6 7">
        <text>N(6)-[(R)-S(8)-aminomethyldihydrolipoyl]-L-lysyl-[protein] + (6S)-5,6,7,8-tetrahydrofolate = N(6)-[(R)-dihydrolipoyl]-L-lysyl-[protein] + (6R)-5,10-methylene-5,6,7,8-tetrahydrofolate + NH4(+)</text>
        <dbReference type="Rhea" id="RHEA:16945"/>
        <dbReference type="Rhea" id="RHEA-COMP:10475"/>
        <dbReference type="Rhea" id="RHEA-COMP:10492"/>
        <dbReference type="ChEBI" id="CHEBI:15636"/>
        <dbReference type="ChEBI" id="CHEBI:28938"/>
        <dbReference type="ChEBI" id="CHEBI:57453"/>
        <dbReference type="ChEBI" id="CHEBI:83100"/>
        <dbReference type="ChEBI" id="CHEBI:83143"/>
        <dbReference type="EC" id="2.1.2.10"/>
    </reaction>
</comment>
<name>A0A6P1Q026_9GAMM</name>
<evidence type="ECO:0000256" key="3">
    <source>
        <dbReference type="ARBA" id="ARBA00022576"/>
    </source>
</evidence>
<dbReference type="Pfam" id="PF08669">
    <property type="entry name" value="GCV_T_C"/>
    <property type="match status" value="1"/>
</dbReference>
<dbReference type="NCBIfam" id="TIGR00528">
    <property type="entry name" value="gcvT"/>
    <property type="match status" value="1"/>
</dbReference>
<evidence type="ECO:0000259" key="10">
    <source>
        <dbReference type="Pfam" id="PF08669"/>
    </source>
</evidence>
<dbReference type="GO" id="GO:0008168">
    <property type="term" value="F:methyltransferase activity"/>
    <property type="evidence" value="ECO:0007669"/>
    <property type="project" value="UniProtKB-KW"/>
</dbReference>
<dbReference type="Gene3D" id="2.40.30.110">
    <property type="entry name" value="Aminomethyltransferase beta-barrel domains"/>
    <property type="match status" value="1"/>
</dbReference>
<feature type="binding site" evidence="8">
    <location>
        <position position="215"/>
    </location>
    <ligand>
        <name>substrate</name>
    </ligand>
</feature>
<dbReference type="Proteomes" id="UP000464053">
    <property type="component" value="Chromosome"/>
</dbReference>
<organism evidence="11 12">
    <name type="scientific">Mixta intestinalis</name>
    <dbReference type="NCBI Taxonomy" id="1615494"/>
    <lineage>
        <taxon>Bacteria</taxon>
        <taxon>Pseudomonadati</taxon>
        <taxon>Pseudomonadota</taxon>
        <taxon>Gammaproteobacteria</taxon>
        <taxon>Enterobacterales</taxon>
        <taxon>Erwiniaceae</taxon>
        <taxon>Mixta</taxon>
    </lineage>
</organism>
<dbReference type="InterPro" id="IPR006222">
    <property type="entry name" value="GCVT_N"/>
</dbReference>
<dbReference type="KEGG" id="mint:C7M51_01756"/>
<dbReference type="InterPro" id="IPR027266">
    <property type="entry name" value="TrmE/GcvT-like"/>
</dbReference>
<dbReference type="SUPFAM" id="SSF103025">
    <property type="entry name" value="Folate-binding domain"/>
    <property type="match status" value="1"/>
</dbReference>
<feature type="domain" description="Aminomethyltransferase C-terminal" evidence="10">
    <location>
        <begin position="299"/>
        <end position="376"/>
    </location>
</feature>
<dbReference type="InterPro" id="IPR006223">
    <property type="entry name" value="GcvT"/>
</dbReference>
<dbReference type="GO" id="GO:0005960">
    <property type="term" value="C:glycine cleavage complex"/>
    <property type="evidence" value="ECO:0007669"/>
    <property type="project" value="InterPro"/>
</dbReference>
<dbReference type="AlphaFoldDB" id="A0A6P1Q026"/>
<evidence type="ECO:0000256" key="7">
    <source>
        <dbReference type="HAMAP-Rule" id="MF_00259"/>
    </source>
</evidence>
<dbReference type="PANTHER" id="PTHR43757:SF2">
    <property type="entry name" value="AMINOMETHYLTRANSFERASE, MITOCHONDRIAL"/>
    <property type="match status" value="1"/>
</dbReference>
<sequence>MFSLKAHGANGKIKEMNNQNLKTTALCALHEKCHAHMVDFHGWLMPLHYGSQIHEHHAVRNDAGMFDVSHMTVIDIHGAKSYQLLRYLLANNIDKLTSPGKALYSAMLNHEGGVIDDLIVYFFSQQHYRMVVNSATREKDLAWIKQHASRYQVDIQPRDDLSLIAVQGPQAQQKVSRLLTSAQQNDIAGMKPFFGKQTGQLFIATTGYTGEQGYEIALPSTLAATFWQALLDAGVTPCGLGARDTLRLEAGMNLYGQEMDEQTSPLVANMGWTIGWEPPQRDFIGRQALEKQRHAIQEQLVGLVMQDKGILRNQLSVTCRSLEGETCYGTITSGSFSPTLNCSIALARLPVNISDEASVTLRGKPHAVRIVKPLFVRNGKSVID</sequence>
<dbReference type="PANTHER" id="PTHR43757">
    <property type="entry name" value="AMINOMETHYLTRANSFERASE"/>
    <property type="match status" value="1"/>
</dbReference>
<evidence type="ECO:0000256" key="6">
    <source>
        <dbReference type="ARBA" id="ARBA00047665"/>
    </source>
</evidence>
<dbReference type="FunFam" id="3.30.70.1400:FF:000001">
    <property type="entry name" value="Aminomethyltransferase"/>
    <property type="match status" value="1"/>
</dbReference>
<accession>A0A6P1Q026</accession>
<protein>
    <recommendedName>
        <fullName evidence="2 7">Aminomethyltransferase</fullName>
        <ecNumber evidence="2 7">2.1.2.10</ecNumber>
    </recommendedName>
    <alternativeName>
        <fullName evidence="5 7">Glycine cleavage system T protein</fullName>
    </alternativeName>
</protein>
<dbReference type="Pfam" id="PF01571">
    <property type="entry name" value="GCV_T"/>
    <property type="match status" value="1"/>
</dbReference>
<comment type="similarity">
    <text evidence="1 7">Belongs to the GcvT family.</text>
</comment>
<keyword evidence="3 7" id="KW-0032">Aminotransferase</keyword>
<evidence type="ECO:0000256" key="2">
    <source>
        <dbReference type="ARBA" id="ARBA00012616"/>
    </source>
</evidence>
<dbReference type="GO" id="GO:0008483">
    <property type="term" value="F:transaminase activity"/>
    <property type="evidence" value="ECO:0007669"/>
    <property type="project" value="UniProtKB-KW"/>
</dbReference>
<dbReference type="NCBIfam" id="NF001567">
    <property type="entry name" value="PRK00389.1"/>
    <property type="match status" value="1"/>
</dbReference>
<gene>
    <name evidence="11" type="primary">gcvT_2</name>
    <name evidence="7" type="synonym">gcvT</name>
    <name evidence="11" type="ORF">C7M51_01756</name>
</gene>
<dbReference type="Gene3D" id="3.30.1360.120">
    <property type="entry name" value="Probable tRNA modification gtpase trme, domain 1"/>
    <property type="match status" value="1"/>
</dbReference>
<comment type="subunit">
    <text evidence="7">The glycine cleavage system is composed of four proteins: P, T, L and H.</text>
</comment>
<feature type="domain" description="GCVT N-terminal" evidence="9">
    <location>
        <begin position="28"/>
        <end position="276"/>
    </location>
</feature>
<evidence type="ECO:0000259" key="9">
    <source>
        <dbReference type="Pfam" id="PF01571"/>
    </source>
</evidence>
<dbReference type="InterPro" id="IPR013977">
    <property type="entry name" value="GcvT_C"/>
</dbReference>
<dbReference type="EMBL" id="CP028271">
    <property type="protein sequence ID" value="QHM71469.1"/>
    <property type="molecule type" value="Genomic_DNA"/>
</dbReference>
<evidence type="ECO:0000313" key="11">
    <source>
        <dbReference type="EMBL" id="QHM71469.1"/>
    </source>
</evidence>
<proteinExistence type="inferred from homology"/>
<dbReference type="GO" id="GO:0032259">
    <property type="term" value="P:methylation"/>
    <property type="evidence" value="ECO:0007669"/>
    <property type="project" value="UniProtKB-KW"/>
</dbReference>
<dbReference type="Gene3D" id="3.30.70.1400">
    <property type="entry name" value="Aminomethyltransferase beta-barrel domains"/>
    <property type="match status" value="1"/>
</dbReference>